<dbReference type="EMBL" id="BAFE01000064">
    <property type="protein sequence ID" value="GAB48940.1"/>
    <property type="molecule type" value="Genomic_DNA"/>
</dbReference>
<feature type="region of interest" description="Disordered" evidence="6">
    <location>
        <begin position="1"/>
        <end position="25"/>
    </location>
</feature>
<accession>H5UT82</accession>
<evidence type="ECO:0000256" key="6">
    <source>
        <dbReference type="SAM" id="MobiDB-lite"/>
    </source>
</evidence>
<feature type="transmembrane region" description="Helical" evidence="7">
    <location>
        <begin position="362"/>
        <end position="385"/>
    </location>
</feature>
<feature type="transmembrane region" description="Helical" evidence="7">
    <location>
        <begin position="177"/>
        <end position="202"/>
    </location>
</feature>
<protein>
    <submittedName>
        <fullName evidence="8">Putative major facilitator superfamily transporter</fullName>
    </submittedName>
</protein>
<dbReference type="PANTHER" id="PTHR12778">
    <property type="entry name" value="SOLUTE CARRIER FAMILY 33 ACETYL-COA TRANSPORTER -RELATED"/>
    <property type="match status" value="1"/>
</dbReference>
<dbReference type="OrthoDB" id="9787815at2"/>
<evidence type="ECO:0000256" key="2">
    <source>
        <dbReference type="ARBA" id="ARBA00022448"/>
    </source>
</evidence>
<feature type="transmembrane region" description="Helical" evidence="7">
    <location>
        <begin position="63"/>
        <end position="82"/>
    </location>
</feature>
<reference evidence="8 9" key="1">
    <citation type="submission" date="2012-02" db="EMBL/GenBank/DDBJ databases">
        <title>Whole genome shotgun sequence of Mobilicoccus pelagius NBRC 104925.</title>
        <authorList>
            <person name="Yoshida Y."/>
            <person name="Hosoyama A."/>
            <person name="Tsuchikane K."/>
            <person name="Katsumata H."/>
            <person name="Yamazaki S."/>
            <person name="Fujita N."/>
        </authorList>
    </citation>
    <scope>NUCLEOTIDE SEQUENCE [LARGE SCALE GENOMIC DNA]</scope>
    <source>
        <strain evidence="8 9">NBRC 104925</strain>
    </source>
</reference>
<feature type="transmembrane region" description="Helical" evidence="7">
    <location>
        <begin position="241"/>
        <end position="262"/>
    </location>
</feature>
<dbReference type="STRING" id="1089455.MOPEL_086_00030"/>
<keyword evidence="2" id="KW-0813">Transport</keyword>
<dbReference type="Pfam" id="PF07690">
    <property type="entry name" value="MFS_1"/>
    <property type="match status" value="1"/>
</dbReference>
<sequence length="421" mass="43430">MTDHTAVIDPVEASPHQGRSAGREPSPLPLVTSLYVTQYLGVGFVYVGLTAMLRQQGVSLESLAAVSLAGVMWALKPLWAPLVDRYGHTSAGHYRTWLLVMQPLLALTGLALVTVREPERHLGLLGAVIAVYTFVSATQDIAADGLTARAVDDRTRPLANGVANAAQWLGNVLGGGVIVLVHAHLGWIPAMLTLTALSLMPLPMLLRHRERGADAPAPRLGQAYAQLGGVFRQPGGMRWGLVVMPLFLAGTTSAYGLLTPMLTDAGWSLTRLGWVMGFFLVAPAALASLAVGPCVHRYGARACLLVTGLVDALAIVALLPTATGHAPLVPTLVALAVYVAAMAASSTVVYSENMARARSASAATDFTTLAAVAMLASYLLGAALLAAAGSLGYPAVLGVCAVLALVGTAAAATRVRAGAGA</sequence>
<dbReference type="GO" id="GO:0016020">
    <property type="term" value="C:membrane"/>
    <property type="evidence" value="ECO:0007669"/>
    <property type="project" value="UniProtKB-SubCell"/>
</dbReference>
<evidence type="ECO:0000313" key="8">
    <source>
        <dbReference type="EMBL" id="GAB48940.1"/>
    </source>
</evidence>
<keyword evidence="3 7" id="KW-0812">Transmembrane</keyword>
<dbReference type="InterPro" id="IPR011701">
    <property type="entry name" value="MFS"/>
</dbReference>
<keyword evidence="4 7" id="KW-1133">Transmembrane helix</keyword>
<feature type="transmembrane region" description="Helical" evidence="7">
    <location>
        <begin position="302"/>
        <end position="322"/>
    </location>
</feature>
<dbReference type="SUPFAM" id="SSF103473">
    <property type="entry name" value="MFS general substrate transporter"/>
    <property type="match status" value="1"/>
</dbReference>
<gene>
    <name evidence="8" type="ORF">MOPEL_086_00030</name>
</gene>
<feature type="transmembrane region" description="Helical" evidence="7">
    <location>
        <begin position="30"/>
        <end position="51"/>
    </location>
</feature>
<feature type="transmembrane region" description="Helical" evidence="7">
    <location>
        <begin position="274"/>
        <end position="295"/>
    </location>
</feature>
<dbReference type="GO" id="GO:0022857">
    <property type="term" value="F:transmembrane transporter activity"/>
    <property type="evidence" value="ECO:0007669"/>
    <property type="project" value="InterPro"/>
</dbReference>
<keyword evidence="9" id="KW-1185">Reference proteome</keyword>
<evidence type="ECO:0000256" key="5">
    <source>
        <dbReference type="ARBA" id="ARBA00023136"/>
    </source>
</evidence>
<comment type="caution">
    <text evidence="8">The sequence shown here is derived from an EMBL/GenBank/DDBJ whole genome shotgun (WGS) entry which is preliminary data.</text>
</comment>
<dbReference type="PANTHER" id="PTHR12778:SF10">
    <property type="entry name" value="MAJOR FACILITATOR SUPERFAMILY DOMAIN-CONTAINING PROTEIN 3"/>
    <property type="match status" value="1"/>
</dbReference>
<evidence type="ECO:0000256" key="3">
    <source>
        <dbReference type="ARBA" id="ARBA00022692"/>
    </source>
</evidence>
<feature type="transmembrane region" description="Helical" evidence="7">
    <location>
        <begin position="94"/>
        <end position="115"/>
    </location>
</feature>
<keyword evidence="5 7" id="KW-0472">Membrane</keyword>
<dbReference type="InterPro" id="IPR004752">
    <property type="entry name" value="AmpG_permease/AT-1"/>
</dbReference>
<dbReference type="AlphaFoldDB" id="H5UT82"/>
<dbReference type="InterPro" id="IPR036259">
    <property type="entry name" value="MFS_trans_sf"/>
</dbReference>
<evidence type="ECO:0000256" key="4">
    <source>
        <dbReference type="ARBA" id="ARBA00022989"/>
    </source>
</evidence>
<proteinExistence type="predicted"/>
<dbReference type="Gene3D" id="1.20.1250.20">
    <property type="entry name" value="MFS general substrate transporter like domains"/>
    <property type="match status" value="2"/>
</dbReference>
<organism evidence="8 9">
    <name type="scientific">Mobilicoccus pelagius NBRC 104925</name>
    <dbReference type="NCBI Taxonomy" id="1089455"/>
    <lineage>
        <taxon>Bacteria</taxon>
        <taxon>Bacillati</taxon>
        <taxon>Actinomycetota</taxon>
        <taxon>Actinomycetes</taxon>
        <taxon>Micrococcales</taxon>
        <taxon>Dermatophilaceae</taxon>
        <taxon>Mobilicoccus</taxon>
    </lineage>
</organism>
<name>H5UT82_9MICO</name>
<dbReference type="RefSeq" id="WP_009482838.1">
    <property type="nucleotide sequence ID" value="NZ_BAFE01000064.1"/>
</dbReference>
<dbReference type="Proteomes" id="UP000004367">
    <property type="component" value="Unassembled WGS sequence"/>
</dbReference>
<comment type="subcellular location">
    <subcellularLocation>
        <location evidence="1">Membrane</location>
        <topology evidence="1">Multi-pass membrane protein</topology>
    </subcellularLocation>
</comment>
<evidence type="ECO:0000256" key="7">
    <source>
        <dbReference type="SAM" id="Phobius"/>
    </source>
</evidence>
<evidence type="ECO:0000256" key="1">
    <source>
        <dbReference type="ARBA" id="ARBA00004141"/>
    </source>
</evidence>
<feature type="transmembrane region" description="Helical" evidence="7">
    <location>
        <begin position="391"/>
        <end position="412"/>
    </location>
</feature>
<dbReference type="eggNOG" id="COG2814">
    <property type="taxonomic scope" value="Bacteria"/>
</dbReference>
<feature type="transmembrane region" description="Helical" evidence="7">
    <location>
        <begin position="328"/>
        <end position="350"/>
    </location>
</feature>
<feature type="transmembrane region" description="Helical" evidence="7">
    <location>
        <begin position="122"/>
        <end position="142"/>
    </location>
</feature>
<evidence type="ECO:0000313" key="9">
    <source>
        <dbReference type="Proteomes" id="UP000004367"/>
    </source>
</evidence>